<dbReference type="EMBL" id="CP045893">
    <property type="protein sequence ID" value="QQP54279.1"/>
    <property type="molecule type" value="Genomic_DNA"/>
</dbReference>
<evidence type="ECO:0000256" key="1">
    <source>
        <dbReference type="SAM" id="MobiDB-lite"/>
    </source>
</evidence>
<evidence type="ECO:0000313" key="3">
    <source>
        <dbReference type="Proteomes" id="UP000595437"/>
    </source>
</evidence>
<dbReference type="Proteomes" id="UP000595437">
    <property type="component" value="Chromosome 4"/>
</dbReference>
<protein>
    <submittedName>
        <fullName evidence="2">Uncharacterized protein</fullName>
    </submittedName>
</protein>
<accession>A0A7T8KE79</accession>
<evidence type="ECO:0000313" key="2">
    <source>
        <dbReference type="EMBL" id="QQP54279.1"/>
    </source>
</evidence>
<dbReference type="AlphaFoldDB" id="A0A7T8KE79"/>
<feature type="compositionally biased region" description="Polar residues" evidence="1">
    <location>
        <begin position="19"/>
        <end position="34"/>
    </location>
</feature>
<sequence length="69" mass="7021">MEEVVAVAPQGPSPMAAPTVSQANTAQAPPSYSGNAGGGKHVTTQDLEEGGLSLEKTHIWKEAVFGSSL</sequence>
<organism evidence="2 3">
    <name type="scientific">Caligus rogercresseyi</name>
    <name type="common">Sea louse</name>
    <dbReference type="NCBI Taxonomy" id="217165"/>
    <lineage>
        <taxon>Eukaryota</taxon>
        <taxon>Metazoa</taxon>
        <taxon>Ecdysozoa</taxon>
        <taxon>Arthropoda</taxon>
        <taxon>Crustacea</taxon>
        <taxon>Multicrustacea</taxon>
        <taxon>Hexanauplia</taxon>
        <taxon>Copepoda</taxon>
        <taxon>Siphonostomatoida</taxon>
        <taxon>Caligidae</taxon>
        <taxon>Caligus</taxon>
    </lineage>
</organism>
<gene>
    <name evidence="2" type="ORF">FKW44_007060</name>
</gene>
<keyword evidence="3" id="KW-1185">Reference proteome</keyword>
<reference evidence="3" key="1">
    <citation type="submission" date="2021-01" db="EMBL/GenBank/DDBJ databases">
        <title>Caligus Genome Assembly.</title>
        <authorList>
            <person name="Gallardo-Escarate C."/>
        </authorList>
    </citation>
    <scope>NUCLEOTIDE SEQUENCE [LARGE SCALE GENOMIC DNA]</scope>
</reference>
<proteinExistence type="predicted"/>
<feature type="region of interest" description="Disordered" evidence="1">
    <location>
        <begin position="1"/>
        <end position="44"/>
    </location>
</feature>
<name>A0A7T8KE79_CALRO</name>